<sequence>MQLKSLLALLLAFGLSTAAIAQDAEALDEDAPAADASEAPIPPPRPVEFGGTEPLALRDDPDAIDPSIVIDGGEFDMDIVARPDYSHITDPQPVTLSARITDDGPIIPSGLVWRIFEARVDDSGELALAAKSEEATANVSLPPGEYVLHVSLGRAQASDTIFVEPGPNNMTLTFEVGALQLAALISGDVPIPANMLRFDIYSNGPGGRATIAESVSPGELVHLNAGVYSIESHFGELNAVVRSELRVEPGQITEATLFHRAAQISLKLVSEEGGEAIADVEWTIQTTDGETLYTEIGAFPATVLAEGDYIAIAKLGENVYNREFEVRPGAQREIEILTAVY</sequence>
<gene>
    <name evidence="3" type="ORF">GCM10011499_34170</name>
</gene>
<accession>A0A916RMT2</accession>
<keyword evidence="4" id="KW-1185">Reference proteome</keyword>
<dbReference type="OrthoDB" id="9800206at2"/>
<feature type="chain" id="PRO_5037617755" evidence="2">
    <location>
        <begin position="22"/>
        <end position="341"/>
    </location>
</feature>
<proteinExistence type="predicted"/>
<dbReference type="AlphaFoldDB" id="A0A916RMT2"/>
<feature type="signal peptide" evidence="2">
    <location>
        <begin position="1"/>
        <end position="21"/>
    </location>
</feature>
<keyword evidence="2" id="KW-0732">Signal</keyword>
<evidence type="ECO:0000256" key="1">
    <source>
        <dbReference type="SAM" id="MobiDB-lite"/>
    </source>
</evidence>
<evidence type="ECO:0000256" key="2">
    <source>
        <dbReference type="SAM" id="SignalP"/>
    </source>
</evidence>
<protein>
    <submittedName>
        <fullName evidence="3">Uncharacterized protein</fullName>
    </submittedName>
</protein>
<dbReference type="Proteomes" id="UP000596977">
    <property type="component" value="Unassembled WGS sequence"/>
</dbReference>
<feature type="region of interest" description="Disordered" evidence="1">
    <location>
        <begin position="29"/>
        <end position="62"/>
    </location>
</feature>
<dbReference type="RefSeq" id="WP_127071765.1">
    <property type="nucleotide sequence ID" value="NZ_BMKB01000007.1"/>
</dbReference>
<comment type="caution">
    <text evidence="3">The sequence shown here is derived from an EMBL/GenBank/DDBJ whole genome shotgun (WGS) entry which is preliminary data.</text>
</comment>
<evidence type="ECO:0000313" key="3">
    <source>
        <dbReference type="EMBL" id="GGA61047.1"/>
    </source>
</evidence>
<name>A0A916RMT2_9HYPH</name>
<reference evidence="3 4" key="1">
    <citation type="journal article" date="2014" name="Int. J. Syst. Evol. Microbiol.">
        <title>Complete genome sequence of Corynebacterium casei LMG S-19264T (=DSM 44701T), isolated from a smear-ripened cheese.</title>
        <authorList>
            <consortium name="US DOE Joint Genome Institute (JGI-PGF)"/>
            <person name="Walter F."/>
            <person name="Albersmeier A."/>
            <person name="Kalinowski J."/>
            <person name="Ruckert C."/>
        </authorList>
    </citation>
    <scope>NUCLEOTIDE SEQUENCE [LARGE SCALE GENOMIC DNA]</scope>
    <source>
        <strain evidence="3 4">CGMCC 1.15896</strain>
    </source>
</reference>
<dbReference type="EMBL" id="BMKB01000007">
    <property type="protein sequence ID" value="GGA61047.1"/>
    <property type="molecule type" value="Genomic_DNA"/>
</dbReference>
<organism evidence="3 4">
    <name type="scientific">Pelagibacterium lentulum</name>
    <dbReference type="NCBI Taxonomy" id="2029865"/>
    <lineage>
        <taxon>Bacteria</taxon>
        <taxon>Pseudomonadati</taxon>
        <taxon>Pseudomonadota</taxon>
        <taxon>Alphaproteobacteria</taxon>
        <taxon>Hyphomicrobiales</taxon>
        <taxon>Devosiaceae</taxon>
        <taxon>Pelagibacterium</taxon>
    </lineage>
</organism>
<evidence type="ECO:0000313" key="4">
    <source>
        <dbReference type="Proteomes" id="UP000596977"/>
    </source>
</evidence>